<accession>A0A7X0ATL2</accession>
<gene>
    <name evidence="2" type="ORF">FHS74_000361</name>
</gene>
<feature type="transmembrane region" description="Helical" evidence="1">
    <location>
        <begin position="20"/>
        <end position="40"/>
    </location>
</feature>
<keyword evidence="1" id="KW-0812">Transmembrane</keyword>
<comment type="caution">
    <text evidence="2">The sequence shown here is derived from an EMBL/GenBank/DDBJ whole genome shotgun (WGS) entry which is preliminary data.</text>
</comment>
<sequence length="41" mass="4209">MTTATQTAMSFSFTARLSALVETAGMLSVAAIVALCLNAML</sequence>
<evidence type="ECO:0000313" key="3">
    <source>
        <dbReference type="Proteomes" id="UP000539175"/>
    </source>
</evidence>
<proteinExistence type="predicted"/>
<name>A0A7X0ATL2_9PROT</name>
<dbReference type="Proteomes" id="UP000539175">
    <property type="component" value="Unassembled WGS sequence"/>
</dbReference>
<dbReference type="AlphaFoldDB" id="A0A7X0ATL2"/>
<keyword evidence="3" id="KW-1185">Reference proteome</keyword>
<dbReference type="EMBL" id="JACIIZ010000001">
    <property type="protein sequence ID" value="MBB6249828.1"/>
    <property type="molecule type" value="Genomic_DNA"/>
</dbReference>
<keyword evidence="1" id="KW-0472">Membrane</keyword>
<reference evidence="2 3" key="1">
    <citation type="submission" date="2020-08" db="EMBL/GenBank/DDBJ databases">
        <title>Genomic Encyclopedia of Type Strains, Phase IV (KMG-IV): sequencing the most valuable type-strain genomes for metagenomic binning, comparative biology and taxonomic classification.</title>
        <authorList>
            <person name="Goeker M."/>
        </authorList>
    </citation>
    <scope>NUCLEOTIDE SEQUENCE [LARGE SCALE GENOMIC DNA]</scope>
    <source>
        <strain evidence="2 3">DSM 22198</strain>
    </source>
</reference>
<protein>
    <submittedName>
        <fullName evidence="2">Uncharacterized protein</fullName>
    </submittedName>
</protein>
<keyword evidence="1" id="KW-1133">Transmembrane helix</keyword>
<evidence type="ECO:0000256" key="1">
    <source>
        <dbReference type="SAM" id="Phobius"/>
    </source>
</evidence>
<evidence type="ECO:0000313" key="2">
    <source>
        <dbReference type="EMBL" id="MBB6249828.1"/>
    </source>
</evidence>
<organism evidence="2 3">
    <name type="scientific">Nitrospirillum iridis</name>
    <dbReference type="NCBI Taxonomy" id="765888"/>
    <lineage>
        <taxon>Bacteria</taxon>
        <taxon>Pseudomonadati</taxon>
        <taxon>Pseudomonadota</taxon>
        <taxon>Alphaproteobacteria</taxon>
        <taxon>Rhodospirillales</taxon>
        <taxon>Azospirillaceae</taxon>
        <taxon>Nitrospirillum</taxon>
    </lineage>
</organism>
<dbReference type="RefSeq" id="WP_281384595.1">
    <property type="nucleotide sequence ID" value="NZ_JACIIZ010000001.1"/>
</dbReference>